<dbReference type="SUPFAM" id="SSF51621">
    <property type="entry name" value="Phosphoenolpyruvate/pyruvate domain"/>
    <property type="match status" value="1"/>
</dbReference>
<organism evidence="5 6">
    <name type="scientific">Larkinella knui</name>
    <dbReference type="NCBI Taxonomy" id="2025310"/>
    <lineage>
        <taxon>Bacteria</taxon>
        <taxon>Pseudomonadati</taxon>
        <taxon>Bacteroidota</taxon>
        <taxon>Cytophagia</taxon>
        <taxon>Cytophagales</taxon>
        <taxon>Spirosomataceae</taxon>
        <taxon>Larkinella</taxon>
    </lineage>
</organism>
<dbReference type="AlphaFoldDB" id="A0A3P1CPT9"/>
<evidence type="ECO:0000313" key="6">
    <source>
        <dbReference type="Proteomes" id="UP000274271"/>
    </source>
</evidence>
<evidence type="ECO:0000259" key="4">
    <source>
        <dbReference type="Pfam" id="PF03328"/>
    </source>
</evidence>
<evidence type="ECO:0000256" key="2">
    <source>
        <dbReference type="ARBA" id="ARBA00022723"/>
    </source>
</evidence>
<evidence type="ECO:0000256" key="3">
    <source>
        <dbReference type="ARBA" id="ARBA00023239"/>
    </source>
</evidence>
<gene>
    <name evidence="5" type="ORF">EHT87_11015</name>
</gene>
<evidence type="ECO:0000256" key="1">
    <source>
        <dbReference type="ARBA" id="ARBA00005568"/>
    </source>
</evidence>
<dbReference type="Proteomes" id="UP000274271">
    <property type="component" value="Unassembled WGS sequence"/>
</dbReference>
<dbReference type="InterPro" id="IPR005000">
    <property type="entry name" value="Aldolase/citrate-lyase_domain"/>
</dbReference>
<keyword evidence="3" id="KW-0456">Lyase</keyword>
<feature type="domain" description="HpcH/HpaI aldolase/citrate lyase" evidence="4">
    <location>
        <begin position="28"/>
        <end position="243"/>
    </location>
</feature>
<dbReference type="EMBL" id="RQJP01000002">
    <property type="protein sequence ID" value="RRB15076.1"/>
    <property type="molecule type" value="Genomic_DNA"/>
</dbReference>
<dbReference type="InterPro" id="IPR015813">
    <property type="entry name" value="Pyrv/PenolPyrv_kinase-like_dom"/>
</dbReference>
<dbReference type="GO" id="GO:0046872">
    <property type="term" value="F:metal ion binding"/>
    <property type="evidence" value="ECO:0007669"/>
    <property type="project" value="UniProtKB-KW"/>
</dbReference>
<dbReference type="PANTHER" id="PTHR30502">
    <property type="entry name" value="2-KETO-3-DEOXY-L-RHAMNONATE ALDOLASE"/>
    <property type="match status" value="1"/>
</dbReference>
<dbReference type="GO" id="GO:0005737">
    <property type="term" value="C:cytoplasm"/>
    <property type="evidence" value="ECO:0007669"/>
    <property type="project" value="TreeGrafter"/>
</dbReference>
<dbReference type="Gene3D" id="3.20.20.60">
    <property type="entry name" value="Phosphoenolpyruvate-binding domains"/>
    <property type="match status" value="1"/>
</dbReference>
<keyword evidence="2" id="KW-0479">Metal-binding</keyword>
<name>A0A3P1CPT9_9BACT</name>
<comment type="similarity">
    <text evidence="1">Belongs to the HpcH/HpaI aldolase family.</text>
</comment>
<keyword evidence="6" id="KW-1185">Reference proteome</keyword>
<dbReference type="OrthoDB" id="86160at2"/>
<proteinExistence type="inferred from homology"/>
<accession>A0A3P1CPT9</accession>
<dbReference type="PANTHER" id="PTHR30502:SF0">
    <property type="entry name" value="PHOSPHOENOLPYRUVATE CARBOXYLASE FAMILY PROTEIN"/>
    <property type="match status" value="1"/>
</dbReference>
<dbReference type="RefSeq" id="WP_124906678.1">
    <property type="nucleotide sequence ID" value="NZ_RQJP01000002.1"/>
</dbReference>
<dbReference type="InterPro" id="IPR050251">
    <property type="entry name" value="HpcH-HpaI_aldolase"/>
</dbReference>
<dbReference type="GO" id="GO:0016832">
    <property type="term" value="F:aldehyde-lyase activity"/>
    <property type="evidence" value="ECO:0007669"/>
    <property type="project" value="TreeGrafter"/>
</dbReference>
<dbReference type="Pfam" id="PF03328">
    <property type="entry name" value="HpcH_HpaI"/>
    <property type="match status" value="1"/>
</dbReference>
<evidence type="ECO:0000313" key="5">
    <source>
        <dbReference type="EMBL" id="RRB15076.1"/>
    </source>
</evidence>
<reference evidence="5 6" key="1">
    <citation type="submission" date="2018-11" db="EMBL/GenBank/DDBJ databases">
        <authorList>
            <person name="Zhou Z."/>
            <person name="Wang G."/>
        </authorList>
    </citation>
    <scope>NUCLEOTIDE SEQUENCE [LARGE SCALE GENOMIC DNA]</scope>
    <source>
        <strain evidence="5 6">KCTC42998</strain>
    </source>
</reference>
<sequence length="278" mass="30924">MPLSDQSTPLTLKQKLQNGQNVYGTCLTSSSPMWPNALARAGLDFVFLDTEHIPLDRAELARLSQIFRALNITPIVRIPKPDPYLVCQVIDGGALGVIVPYIETLEQIYELVGATKFRPLKGERLLNYLTGQDEMPAELKTYIEQFNSKNICIANIESMPALERLDELLSVPGLDAVFIGPHDLSVSMGLPEQYDHPDFEEAVRQIIRTSRQKGLAVGIHFSLEPERQLKWVKEGVNLVIHSSDIALFTQRLTHDITLIKEAVGEQAVPAAAYEAPVI</sequence>
<dbReference type="InterPro" id="IPR040442">
    <property type="entry name" value="Pyrv_kinase-like_dom_sf"/>
</dbReference>
<comment type="caution">
    <text evidence="5">The sequence shown here is derived from an EMBL/GenBank/DDBJ whole genome shotgun (WGS) entry which is preliminary data.</text>
</comment>
<protein>
    <submittedName>
        <fullName evidence="5">Aldolase</fullName>
    </submittedName>
</protein>